<evidence type="ECO:0000313" key="1">
    <source>
        <dbReference type="EMBL" id="KNZ54522.1"/>
    </source>
</evidence>
<dbReference type="AlphaFoldDB" id="A0A0L6V204"/>
<protein>
    <submittedName>
        <fullName evidence="1">Uncharacterized protein</fullName>
    </submittedName>
</protein>
<reference evidence="1 2" key="1">
    <citation type="submission" date="2015-08" db="EMBL/GenBank/DDBJ databases">
        <title>Next Generation Sequencing and Analysis of the Genome of Puccinia sorghi L Schw, the Causal Agent of Maize Common Rust.</title>
        <authorList>
            <person name="Rochi L."/>
            <person name="Burguener G."/>
            <person name="Darino M."/>
            <person name="Turjanski A."/>
            <person name="Kreff E."/>
            <person name="Dieguez M.J."/>
            <person name="Sacco F."/>
        </authorList>
    </citation>
    <scope>NUCLEOTIDE SEQUENCE [LARGE SCALE GENOMIC DNA]</scope>
    <source>
        <strain evidence="1 2">RO10H11247</strain>
    </source>
</reference>
<proteinExistence type="predicted"/>
<dbReference type="Proteomes" id="UP000037035">
    <property type="component" value="Unassembled WGS sequence"/>
</dbReference>
<comment type="caution">
    <text evidence="1">The sequence shown here is derived from an EMBL/GenBank/DDBJ whole genome shotgun (WGS) entry which is preliminary data.</text>
</comment>
<evidence type="ECO:0000313" key="2">
    <source>
        <dbReference type="Proteomes" id="UP000037035"/>
    </source>
</evidence>
<sequence length="170" mass="19185">MVPEALLGHASTVYFTYYFFNEPWTNKKFCGTELWVKASEPRFLPEVSACGPNHLLPHDSFLSSKLKHSPLPEATTTETKMVFRAYAPATKIAAGRMSLEEFNQPTICNTLGYNISRQLFKRGMDLFELAKCVVRKPDTNASRGLRSSLTSDEINFIIDLVQSESGFFCE</sequence>
<accession>A0A0L6V204</accession>
<dbReference type="PANTHER" id="PTHR46564">
    <property type="entry name" value="TRANSPOSASE"/>
    <property type="match status" value="1"/>
</dbReference>
<gene>
    <name evidence="1" type="ORF">VP01_2926g1</name>
</gene>
<dbReference type="VEuPathDB" id="FungiDB:VP01_2926g1"/>
<dbReference type="EMBL" id="LAVV01007864">
    <property type="protein sequence ID" value="KNZ54522.1"/>
    <property type="molecule type" value="Genomic_DNA"/>
</dbReference>
<dbReference type="STRING" id="27349.A0A0L6V204"/>
<organism evidence="1 2">
    <name type="scientific">Puccinia sorghi</name>
    <dbReference type="NCBI Taxonomy" id="27349"/>
    <lineage>
        <taxon>Eukaryota</taxon>
        <taxon>Fungi</taxon>
        <taxon>Dikarya</taxon>
        <taxon>Basidiomycota</taxon>
        <taxon>Pucciniomycotina</taxon>
        <taxon>Pucciniomycetes</taxon>
        <taxon>Pucciniales</taxon>
        <taxon>Pucciniaceae</taxon>
        <taxon>Puccinia</taxon>
    </lineage>
</organism>
<dbReference type="PANTHER" id="PTHR46564:SF1">
    <property type="entry name" value="TRANSPOSASE"/>
    <property type="match status" value="1"/>
</dbReference>
<name>A0A0L6V204_9BASI</name>
<keyword evidence="2" id="KW-1185">Reference proteome</keyword>